<dbReference type="AlphaFoldDB" id="A0ABD0M4W6"/>
<organism evidence="1 2">
    <name type="scientific">Batillaria attramentaria</name>
    <dbReference type="NCBI Taxonomy" id="370345"/>
    <lineage>
        <taxon>Eukaryota</taxon>
        <taxon>Metazoa</taxon>
        <taxon>Spiralia</taxon>
        <taxon>Lophotrochozoa</taxon>
        <taxon>Mollusca</taxon>
        <taxon>Gastropoda</taxon>
        <taxon>Caenogastropoda</taxon>
        <taxon>Sorbeoconcha</taxon>
        <taxon>Cerithioidea</taxon>
        <taxon>Batillariidae</taxon>
        <taxon>Batillaria</taxon>
    </lineage>
</organism>
<accession>A0ABD0M4W6</accession>
<comment type="caution">
    <text evidence="1">The sequence shown here is derived from an EMBL/GenBank/DDBJ whole genome shotgun (WGS) entry which is preliminary data.</text>
</comment>
<dbReference type="EMBL" id="JACVVK020000006">
    <property type="protein sequence ID" value="KAK7506535.1"/>
    <property type="molecule type" value="Genomic_DNA"/>
</dbReference>
<feature type="non-terminal residue" evidence="1">
    <location>
        <position position="83"/>
    </location>
</feature>
<gene>
    <name evidence="1" type="ORF">BaRGS_00002010</name>
</gene>
<evidence type="ECO:0000313" key="2">
    <source>
        <dbReference type="Proteomes" id="UP001519460"/>
    </source>
</evidence>
<name>A0ABD0M4W6_9CAEN</name>
<sequence>MSGLSDIRSAGMPQFMFPDRDGTFAVPELEVKAERQIQNEISGLKQQRDVFGTALNHELPASCTHWLYHCRTVLQKIFEDGRR</sequence>
<keyword evidence="2" id="KW-1185">Reference proteome</keyword>
<protein>
    <submittedName>
        <fullName evidence="1">Uncharacterized protein</fullName>
    </submittedName>
</protein>
<reference evidence="1 2" key="1">
    <citation type="journal article" date="2023" name="Sci. Data">
        <title>Genome assembly of the Korean intertidal mud-creeper Batillaria attramentaria.</title>
        <authorList>
            <person name="Patra A.K."/>
            <person name="Ho P.T."/>
            <person name="Jun S."/>
            <person name="Lee S.J."/>
            <person name="Kim Y."/>
            <person name="Won Y.J."/>
        </authorList>
    </citation>
    <scope>NUCLEOTIDE SEQUENCE [LARGE SCALE GENOMIC DNA]</scope>
    <source>
        <strain evidence="1">Wonlab-2016</strain>
    </source>
</reference>
<proteinExistence type="predicted"/>
<evidence type="ECO:0000313" key="1">
    <source>
        <dbReference type="EMBL" id="KAK7506535.1"/>
    </source>
</evidence>
<dbReference type="Proteomes" id="UP001519460">
    <property type="component" value="Unassembled WGS sequence"/>
</dbReference>